<evidence type="ECO:0000256" key="1">
    <source>
        <dbReference type="SAM" id="MobiDB-lite"/>
    </source>
</evidence>
<protein>
    <submittedName>
        <fullName evidence="2">Uncharacterized protein</fullName>
    </submittedName>
</protein>
<evidence type="ECO:0000313" key="3">
    <source>
        <dbReference type="Proteomes" id="UP000053144"/>
    </source>
</evidence>
<dbReference type="Gramene" id="KOM47428">
    <property type="protein sequence ID" value="KOM47428"/>
    <property type="gene ID" value="LR48_Vigan07g113200"/>
</dbReference>
<organism evidence="2 3">
    <name type="scientific">Phaseolus angularis</name>
    <name type="common">Azuki bean</name>
    <name type="synonym">Vigna angularis</name>
    <dbReference type="NCBI Taxonomy" id="3914"/>
    <lineage>
        <taxon>Eukaryota</taxon>
        <taxon>Viridiplantae</taxon>
        <taxon>Streptophyta</taxon>
        <taxon>Embryophyta</taxon>
        <taxon>Tracheophyta</taxon>
        <taxon>Spermatophyta</taxon>
        <taxon>Magnoliopsida</taxon>
        <taxon>eudicotyledons</taxon>
        <taxon>Gunneridae</taxon>
        <taxon>Pentapetalae</taxon>
        <taxon>rosids</taxon>
        <taxon>fabids</taxon>
        <taxon>Fabales</taxon>
        <taxon>Fabaceae</taxon>
        <taxon>Papilionoideae</taxon>
        <taxon>50 kb inversion clade</taxon>
        <taxon>NPAAA clade</taxon>
        <taxon>indigoferoid/millettioid clade</taxon>
        <taxon>Phaseoleae</taxon>
        <taxon>Vigna</taxon>
    </lineage>
</organism>
<sequence length="112" mass="12598">MEAATKQPKADTNGQRRRQTAEGDDERPKTVTNNQCRRRTTKGDNEQRSSRERSKDSGDDRWCRQWRRPMVEAATTTNGGGNSDDQWWRQRRRPMVEAATTTDGGGNGGGAS</sequence>
<accession>A0A0L9UXD9</accession>
<reference evidence="3" key="1">
    <citation type="journal article" date="2015" name="Proc. Natl. Acad. Sci. U.S.A.">
        <title>Genome sequencing of adzuki bean (Vigna angularis) provides insight into high starch and low fat accumulation and domestication.</title>
        <authorList>
            <person name="Yang K."/>
            <person name="Tian Z."/>
            <person name="Chen C."/>
            <person name="Luo L."/>
            <person name="Zhao B."/>
            <person name="Wang Z."/>
            <person name="Yu L."/>
            <person name="Li Y."/>
            <person name="Sun Y."/>
            <person name="Li W."/>
            <person name="Chen Y."/>
            <person name="Li Y."/>
            <person name="Zhang Y."/>
            <person name="Ai D."/>
            <person name="Zhao J."/>
            <person name="Shang C."/>
            <person name="Ma Y."/>
            <person name="Wu B."/>
            <person name="Wang M."/>
            <person name="Gao L."/>
            <person name="Sun D."/>
            <person name="Zhang P."/>
            <person name="Guo F."/>
            <person name="Wang W."/>
            <person name="Li Y."/>
            <person name="Wang J."/>
            <person name="Varshney R.K."/>
            <person name="Wang J."/>
            <person name="Ling H.Q."/>
            <person name="Wan P."/>
        </authorList>
    </citation>
    <scope>NUCLEOTIDE SEQUENCE</scope>
    <source>
        <strain evidence="3">cv. Jingnong 6</strain>
    </source>
</reference>
<dbReference type="EMBL" id="CM003377">
    <property type="protein sequence ID" value="KOM47428.1"/>
    <property type="molecule type" value="Genomic_DNA"/>
</dbReference>
<dbReference type="Proteomes" id="UP000053144">
    <property type="component" value="Chromosome 7"/>
</dbReference>
<feature type="compositionally biased region" description="Basic and acidic residues" evidence="1">
    <location>
        <begin position="41"/>
        <end position="63"/>
    </location>
</feature>
<proteinExistence type="predicted"/>
<name>A0A0L9UXD9_PHAAN</name>
<evidence type="ECO:0000313" key="2">
    <source>
        <dbReference type="EMBL" id="KOM47428.1"/>
    </source>
</evidence>
<feature type="compositionally biased region" description="Gly residues" evidence="1">
    <location>
        <begin position="103"/>
        <end position="112"/>
    </location>
</feature>
<feature type="region of interest" description="Disordered" evidence="1">
    <location>
        <begin position="1"/>
        <end position="112"/>
    </location>
</feature>
<dbReference type="AlphaFoldDB" id="A0A0L9UXD9"/>
<gene>
    <name evidence="2" type="ORF">LR48_Vigan07g113200</name>
</gene>